<evidence type="ECO:0000313" key="3">
    <source>
        <dbReference type="Proteomes" id="UP000299102"/>
    </source>
</evidence>
<keyword evidence="3" id="KW-1185">Reference proteome</keyword>
<accession>A0A4C1TJ81</accession>
<name>A0A4C1TJ81_EUMVA</name>
<evidence type="ECO:0000256" key="1">
    <source>
        <dbReference type="SAM" id="MobiDB-lite"/>
    </source>
</evidence>
<dbReference type="EMBL" id="BGZK01000056">
    <property type="protein sequence ID" value="GBP13361.1"/>
    <property type="molecule type" value="Genomic_DNA"/>
</dbReference>
<reference evidence="2 3" key="1">
    <citation type="journal article" date="2019" name="Commun. Biol.">
        <title>The bagworm genome reveals a unique fibroin gene that provides high tensile strength.</title>
        <authorList>
            <person name="Kono N."/>
            <person name="Nakamura H."/>
            <person name="Ohtoshi R."/>
            <person name="Tomita M."/>
            <person name="Numata K."/>
            <person name="Arakawa K."/>
        </authorList>
    </citation>
    <scope>NUCLEOTIDE SEQUENCE [LARGE SCALE GENOMIC DNA]</scope>
</reference>
<dbReference type="Proteomes" id="UP000299102">
    <property type="component" value="Unassembled WGS sequence"/>
</dbReference>
<evidence type="ECO:0000313" key="2">
    <source>
        <dbReference type="EMBL" id="GBP13361.1"/>
    </source>
</evidence>
<proteinExistence type="predicted"/>
<gene>
    <name evidence="2" type="ORF">EVAR_8272_1</name>
</gene>
<comment type="caution">
    <text evidence="2">The sequence shown here is derived from an EMBL/GenBank/DDBJ whole genome shotgun (WGS) entry which is preliminary data.</text>
</comment>
<dbReference type="AlphaFoldDB" id="A0A4C1TJ81"/>
<organism evidence="2 3">
    <name type="scientific">Eumeta variegata</name>
    <name type="common">Bagworm moth</name>
    <name type="synonym">Eumeta japonica</name>
    <dbReference type="NCBI Taxonomy" id="151549"/>
    <lineage>
        <taxon>Eukaryota</taxon>
        <taxon>Metazoa</taxon>
        <taxon>Ecdysozoa</taxon>
        <taxon>Arthropoda</taxon>
        <taxon>Hexapoda</taxon>
        <taxon>Insecta</taxon>
        <taxon>Pterygota</taxon>
        <taxon>Neoptera</taxon>
        <taxon>Endopterygota</taxon>
        <taxon>Lepidoptera</taxon>
        <taxon>Glossata</taxon>
        <taxon>Ditrysia</taxon>
        <taxon>Tineoidea</taxon>
        <taxon>Psychidae</taxon>
        <taxon>Oiketicinae</taxon>
        <taxon>Eumeta</taxon>
    </lineage>
</organism>
<protein>
    <submittedName>
        <fullName evidence="2">Uncharacterized protein</fullName>
    </submittedName>
</protein>
<sequence>MRMYPIPSSKRPKHIEVELNRCDHIGPLVLNPKSFIPAQWGSGIANDRLDQSDDIVRDRQLNVISDARSVWLKSEGRKLQSFARFSCDVAMIRRCSAPYGYSNSPAPMQKPAISRYGKQYSSRAGE</sequence>
<feature type="region of interest" description="Disordered" evidence="1">
    <location>
        <begin position="102"/>
        <end position="126"/>
    </location>
</feature>